<feature type="compositionally biased region" description="Low complexity" evidence="1">
    <location>
        <begin position="53"/>
        <end position="63"/>
    </location>
</feature>
<organism evidence="3 4">
    <name type="scientific">Nitrospira defluvii</name>
    <dbReference type="NCBI Taxonomy" id="330214"/>
    <lineage>
        <taxon>Bacteria</taxon>
        <taxon>Pseudomonadati</taxon>
        <taxon>Nitrospirota</taxon>
        <taxon>Nitrospiria</taxon>
        <taxon>Nitrospirales</taxon>
        <taxon>Nitrospiraceae</taxon>
        <taxon>Nitrospira</taxon>
    </lineage>
</organism>
<dbReference type="InterPro" id="IPR002909">
    <property type="entry name" value="IPT_dom"/>
</dbReference>
<sequence>MHRHCSRRSILCWTVVGLLLLGSGTGLSVAGESGTGSTNIALHTKPGARGKNQKAASAPAKGSAPQFASAETAAKAPVCFGEAPKIHSVKPDEGKPGDTVTLFGKGFGPAACLRSLSFGPGYPATFTFVNDTQITAVVPKGRRKGMAMMTLTTASGEDSKGFLVK</sequence>
<comment type="caution">
    <text evidence="3">The sequence shown here is derived from an EMBL/GenBank/DDBJ whole genome shotgun (WGS) entry which is preliminary data.</text>
</comment>
<dbReference type="SUPFAM" id="SSF81296">
    <property type="entry name" value="E set domains"/>
    <property type="match status" value="1"/>
</dbReference>
<dbReference type="Pfam" id="PF01833">
    <property type="entry name" value="TIG"/>
    <property type="match status" value="1"/>
</dbReference>
<dbReference type="InterPro" id="IPR013783">
    <property type="entry name" value="Ig-like_fold"/>
</dbReference>
<evidence type="ECO:0000313" key="4">
    <source>
        <dbReference type="Proteomes" id="UP000675880"/>
    </source>
</evidence>
<dbReference type="Gene3D" id="2.60.40.10">
    <property type="entry name" value="Immunoglobulins"/>
    <property type="match status" value="1"/>
</dbReference>
<dbReference type="EMBL" id="CAJNBJ010000018">
    <property type="protein sequence ID" value="CAE6786565.1"/>
    <property type="molecule type" value="Genomic_DNA"/>
</dbReference>
<keyword evidence="4" id="KW-1185">Reference proteome</keyword>
<reference evidence="3 4" key="1">
    <citation type="submission" date="2021-02" db="EMBL/GenBank/DDBJ databases">
        <authorList>
            <person name="Han P."/>
        </authorList>
    </citation>
    <scope>NUCLEOTIDE SEQUENCE [LARGE SCALE GENOMIC DNA]</scope>
    <source>
        <strain evidence="3">Candidatus Nitrospira sp. ZN2</strain>
    </source>
</reference>
<gene>
    <name evidence="3" type="ORF">NSPZN2_50138</name>
</gene>
<evidence type="ECO:0000259" key="2">
    <source>
        <dbReference type="Pfam" id="PF01833"/>
    </source>
</evidence>
<dbReference type="CDD" id="cd00102">
    <property type="entry name" value="IPT"/>
    <property type="match status" value="1"/>
</dbReference>
<feature type="region of interest" description="Disordered" evidence="1">
    <location>
        <begin position="43"/>
        <end position="63"/>
    </location>
</feature>
<accession>A0ABN7M5E8</accession>
<evidence type="ECO:0000256" key="1">
    <source>
        <dbReference type="SAM" id="MobiDB-lite"/>
    </source>
</evidence>
<name>A0ABN7M5E8_9BACT</name>
<evidence type="ECO:0000313" key="3">
    <source>
        <dbReference type="EMBL" id="CAE6786565.1"/>
    </source>
</evidence>
<dbReference type="InterPro" id="IPR014756">
    <property type="entry name" value="Ig_E-set"/>
</dbReference>
<dbReference type="Proteomes" id="UP000675880">
    <property type="component" value="Unassembled WGS sequence"/>
</dbReference>
<proteinExistence type="predicted"/>
<dbReference type="RefSeq" id="WP_213043730.1">
    <property type="nucleotide sequence ID" value="NZ_CAJNBJ010000018.1"/>
</dbReference>
<protein>
    <submittedName>
        <fullName evidence="3">IPT/TIG domain-containing protein</fullName>
    </submittedName>
</protein>
<feature type="domain" description="IPT/TIG" evidence="2">
    <location>
        <begin position="84"/>
        <end position="143"/>
    </location>
</feature>